<name>A0A133URH8_9EURY</name>
<sequence length="84" mass="10081">MIDNTVDKMSEGKSEKPNLEPLFFDLRITKAYEEENFHEMGRILRKQRKILEENTQEERTFSSYEKAISRDLSRRTPKSKQNNE</sequence>
<organism evidence="2 3">
    <name type="scientific">candidate division MSBL1 archaeon SCGC-AAA259I09</name>
    <dbReference type="NCBI Taxonomy" id="1698267"/>
    <lineage>
        <taxon>Archaea</taxon>
        <taxon>Methanobacteriati</taxon>
        <taxon>Methanobacteriota</taxon>
        <taxon>candidate division MSBL1</taxon>
    </lineage>
</organism>
<dbReference type="AlphaFoldDB" id="A0A133URH8"/>
<feature type="region of interest" description="Disordered" evidence="1">
    <location>
        <begin position="52"/>
        <end position="84"/>
    </location>
</feature>
<dbReference type="EMBL" id="LHXR01000057">
    <property type="protein sequence ID" value="KXA96844.1"/>
    <property type="molecule type" value="Genomic_DNA"/>
</dbReference>
<keyword evidence="3" id="KW-1185">Reference proteome</keyword>
<evidence type="ECO:0000256" key="1">
    <source>
        <dbReference type="SAM" id="MobiDB-lite"/>
    </source>
</evidence>
<protein>
    <submittedName>
        <fullName evidence="2">Uncharacterized protein</fullName>
    </submittedName>
</protein>
<comment type="caution">
    <text evidence="2">The sequence shown here is derived from an EMBL/GenBank/DDBJ whole genome shotgun (WGS) entry which is preliminary data.</text>
</comment>
<evidence type="ECO:0000313" key="2">
    <source>
        <dbReference type="EMBL" id="KXA96844.1"/>
    </source>
</evidence>
<gene>
    <name evidence="2" type="ORF">AKJ37_04260</name>
</gene>
<accession>A0A133URH8</accession>
<dbReference type="Proteomes" id="UP000070463">
    <property type="component" value="Unassembled WGS sequence"/>
</dbReference>
<evidence type="ECO:0000313" key="3">
    <source>
        <dbReference type="Proteomes" id="UP000070463"/>
    </source>
</evidence>
<reference evidence="2 3" key="1">
    <citation type="journal article" date="2016" name="Sci. Rep.">
        <title>Metabolic traits of an uncultured archaeal lineage -MSBL1- from brine pools of the Red Sea.</title>
        <authorList>
            <person name="Mwirichia R."/>
            <person name="Alam I."/>
            <person name="Rashid M."/>
            <person name="Vinu M."/>
            <person name="Ba-Alawi W."/>
            <person name="Anthony Kamau A."/>
            <person name="Kamanda Ngugi D."/>
            <person name="Goker M."/>
            <person name="Klenk H.P."/>
            <person name="Bajic V."/>
            <person name="Stingl U."/>
        </authorList>
    </citation>
    <scope>NUCLEOTIDE SEQUENCE [LARGE SCALE GENOMIC DNA]</scope>
    <source>
        <strain evidence="2">SCGC-AAA259I09</strain>
    </source>
</reference>
<proteinExistence type="predicted"/>